<feature type="compositionally biased region" description="Polar residues" evidence="1">
    <location>
        <begin position="460"/>
        <end position="471"/>
    </location>
</feature>
<comment type="caution">
    <text evidence="2">The sequence shown here is derived from an EMBL/GenBank/DDBJ whole genome shotgun (WGS) entry which is preliminary data.</text>
</comment>
<evidence type="ECO:0000313" key="3">
    <source>
        <dbReference type="Proteomes" id="UP000028840"/>
    </source>
</evidence>
<protein>
    <submittedName>
        <fullName evidence="2">Uncharacterized protein</fullName>
    </submittedName>
</protein>
<feature type="compositionally biased region" description="Low complexity" evidence="1">
    <location>
        <begin position="348"/>
        <end position="357"/>
    </location>
</feature>
<evidence type="ECO:0000313" key="2">
    <source>
        <dbReference type="EMBL" id="KFH01765.1"/>
    </source>
</evidence>
<feature type="region of interest" description="Disordered" evidence="1">
    <location>
        <begin position="457"/>
        <end position="579"/>
    </location>
</feature>
<feature type="compositionally biased region" description="Basic and acidic residues" evidence="1">
    <location>
        <begin position="204"/>
        <end position="226"/>
    </location>
</feature>
<sequence>MGAAPSVSASSPFSDSFSPSSFSSSLPPSHRFASVVTSASHLPPATRPPVVSVFFSFRLASPAPSFLQDAGQSLSPLLPRIRSLFAVPDSPALAPCSVSTLSARLFQRRRADRGGGGILVASFARIEVLSSAFGSSLYELVFPREWGGCTCGTFNEDAALKNSPGVVFLAFRDRKIRCFSPENLNFLGELALPGEGNETTSGTDIKKDRRNTEGEGRQKDLHKRDSSGPPGDADSIRSATPDLLSPSTQCILTSSSFSSPLSASAFPTVLTCPMNNSVISGDAAGGVCAFFLGTRQVAATYEVPACLLARQKALLESRQKRKNHRDSLRSFSQIDSEKETKHKEGRNSSPSSSSSSFSSVDEVAAFGERLNSHGLFSVSTLHFFEKKRLLFVAYGQPLSPSAGASASQSACETNEEHPQTVRVGEPSACTEKSFSRLQPASPAASVSLSGASESPGALSASCTASESQTGGCVSALSPVSGRRREEEFVRRPPALHDFSLSSPSKAEASEATAGASERSEESPSKSAASGVFVSAERPAFPRFETHGATASERSWCPEEEENSREKSGDASPAAHASSGVEWRPSSLYPVLVFGLETGKCLGCLWGAQTRVVALHVGAEWSCERETRDRLWGENAAKTAGARGGRREVQENTRNPLWCVAVTETEILVWRQEKTQSPNHRNLRGETSLCPSFFCGLRADGWSPGPHTLEATREERRLEEEPLEPRRTNSQTECRVSSCPLFNSEMPSWGSSSSSSASSSSASGSLSSVPCSSSSSRSSSRPRAKAEGGVLDGVVWRLVSRICLASGVQAFASWRATEREHPTRENAALFSRARAVGAALDPEEGVLSVAVDPGEDSKLCPRCIFWKIRRKRRERGQNEDQEELEIRPWRQLALRPEPSAGTTEQRHSLSPPHSISSFWYDRVSQTLAVGCADGTARLAYDVFRRRRDQWLTEHKREREAERPSLPYTTACGSRPLPLDSVDPLHDSPLLLRLPDVDLTEPPLGGVQPELDAFVSCAKPLQF</sequence>
<dbReference type="AlphaFoldDB" id="A0A086PN33"/>
<feature type="region of interest" description="Disordered" evidence="1">
    <location>
        <begin position="749"/>
        <end position="783"/>
    </location>
</feature>
<feature type="compositionally biased region" description="Basic and acidic residues" evidence="1">
    <location>
        <begin position="709"/>
        <end position="726"/>
    </location>
</feature>
<feature type="compositionally biased region" description="Low complexity" evidence="1">
    <location>
        <begin position="504"/>
        <end position="516"/>
    </location>
</feature>
<proteinExistence type="predicted"/>
<feature type="region of interest" description="Disordered" evidence="1">
    <location>
        <begin position="191"/>
        <end position="239"/>
    </location>
</feature>
<dbReference type="Proteomes" id="UP000028840">
    <property type="component" value="Unassembled WGS sequence"/>
</dbReference>
<feature type="region of interest" description="Disordered" evidence="1">
    <location>
        <begin position="704"/>
        <end position="733"/>
    </location>
</feature>
<gene>
    <name evidence="2" type="ORF">TGVAND_267280</name>
</gene>
<dbReference type="EMBL" id="AEYJ02001475">
    <property type="protein sequence ID" value="KFH01765.1"/>
    <property type="molecule type" value="Genomic_DNA"/>
</dbReference>
<evidence type="ECO:0000256" key="1">
    <source>
        <dbReference type="SAM" id="MobiDB-lite"/>
    </source>
</evidence>
<feature type="compositionally biased region" description="Basic and acidic residues" evidence="1">
    <location>
        <begin position="335"/>
        <end position="346"/>
    </location>
</feature>
<dbReference type="VEuPathDB" id="ToxoDB:TGVAND_267280"/>
<feature type="region of interest" description="Disordered" evidence="1">
    <location>
        <begin position="319"/>
        <end position="357"/>
    </location>
</feature>
<feature type="region of interest" description="Disordered" evidence="1">
    <location>
        <begin position="402"/>
        <end position="436"/>
    </location>
</feature>
<reference evidence="2 3" key="1">
    <citation type="submission" date="2014-08" db="EMBL/GenBank/DDBJ databases">
        <authorList>
            <person name="Sibley D."/>
            <person name="Venepally P."/>
            <person name="Karamycheva S."/>
            <person name="Hadjithomas M."/>
            <person name="Khan A."/>
            <person name="Brunk B."/>
            <person name="Roos D."/>
            <person name="Caler E."/>
            <person name="Lorenzi H."/>
        </authorList>
    </citation>
    <scope>NUCLEOTIDE SEQUENCE [LARGE SCALE GENOMIC DNA]</scope>
    <source>
        <strain evidence="2 3">VAND</strain>
    </source>
</reference>
<organism evidence="2 3">
    <name type="scientific">Toxoplasma gondii VAND</name>
    <dbReference type="NCBI Taxonomy" id="933077"/>
    <lineage>
        <taxon>Eukaryota</taxon>
        <taxon>Sar</taxon>
        <taxon>Alveolata</taxon>
        <taxon>Apicomplexa</taxon>
        <taxon>Conoidasida</taxon>
        <taxon>Coccidia</taxon>
        <taxon>Eucoccidiorida</taxon>
        <taxon>Eimeriorina</taxon>
        <taxon>Sarcocystidae</taxon>
        <taxon>Toxoplasma</taxon>
    </lineage>
</organism>
<dbReference type="OrthoDB" id="332717at2759"/>
<name>A0A086PN33_TOXGO</name>
<reference evidence="2 3" key="2">
    <citation type="journal article" date="2015" name="Eukaryot. Cell">
        <title>Genetic mapping reveals that sinefungin resistance in Toxoplasma gondii is controlled by a putative amino acid transporter locus that can be used as a negative selectable marker.</title>
        <authorList>
            <person name="Behnke M.S."/>
            <person name="Khan A."/>
            <person name="Sibley L.D."/>
        </authorList>
    </citation>
    <scope>NUCLEOTIDE SEQUENCE [LARGE SCALE GENOMIC DNA]</scope>
    <source>
        <strain evidence="2 3">VAND</strain>
    </source>
</reference>
<feature type="region of interest" description="Disordered" evidence="1">
    <location>
        <begin position="954"/>
        <end position="976"/>
    </location>
</feature>
<feature type="compositionally biased region" description="Low complexity" evidence="1">
    <location>
        <begin position="749"/>
        <end position="778"/>
    </location>
</feature>
<accession>A0A086PN33</accession>